<dbReference type="InterPro" id="IPR015855">
    <property type="entry name" value="ABC_transpr_MalK-like"/>
</dbReference>
<dbReference type="PANTHER" id="PTHR43875">
    <property type="entry name" value="MALTODEXTRIN IMPORT ATP-BINDING PROTEIN MSMX"/>
    <property type="match status" value="1"/>
</dbReference>
<dbReference type="Gene3D" id="3.40.50.300">
    <property type="entry name" value="P-loop containing nucleotide triphosphate hydrolases"/>
    <property type="match status" value="1"/>
</dbReference>
<evidence type="ECO:0000256" key="5">
    <source>
        <dbReference type="ARBA" id="ARBA00022840"/>
    </source>
</evidence>
<dbReference type="Gene3D" id="2.40.50.140">
    <property type="entry name" value="Nucleic acid-binding proteins"/>
    <property type="match status" value="1"/>
</dbReference>
<keyword evidence="5 7" id="KW-0067">ATP-binding</keyword>
<gene>
    <name evidence="7" type="primary">aglK</name>
    <name evidence="7" type="ORF">KL86PLE_90095</name>
</gene>
<evidence type="ECO:0000256" key="4">
    <source>
        <dbReference type="ARBA" id="ARBA00022741"/>
    </source>
</evidence>
<dbReference type="GO" id="GO:0005524">
    <property type="term" value="F:ATP binding"/>
    <property type="evidence" value="ECO:0007669"/>
    <property type="project" value="UniProtKB-KW"/>
</dbReference>
<dbReference type="Pfam" id="PF08402">
    <property type="entry name" value="TOBE_2"/>
    <property type="match status" value="1"/>
</dbReference>
<evidence type="ECO:0000256" key="1">
    <source>
        <dbReference type="ARBA" id="ARBA00004417"/>
    </source>
</evidence>
<dbReference type="FunFam" id="3.40.50.300:FF:000042">
    <property type="entry name" value="Maltose/maltodextrin ABC transporter, ATP-binding protein"/>
    <property type="match status" value="1"/>
</dbReference>
<dbReference type="Pfam" id="PF00005">
    <property type="entry name" value="ABC_tran"/>
    <property type="match status" value="1"/>
</dbReference>
<keyword evidence="4" id="KW-0547">Nucleotide-binding</keyword>
<dbReference type="InterPro" id="IPR027417">
    <property type="entry name" value="P-loop_NTPase"/>
</dbReference>
<dbReference type="Gene3D" id="2.40.50.100">
    <property type="match status" value="1"/>
</dbReference>
<dbReference type="GO" id="GO:0016887">
    <property type="term" value="F:ATP hydrolysis activity"/>
    <property type="evidence" value="ECO:0007669"/>
    <property type="project" value="InterPro"/>
</dbReference>
<dbReference type="SMART" id="SM00382">
    <property type="entry name" value="AAA"/>
    <property type="match status" value="1"/>
</dbReference>
<accession>A0A212LMR6</accession>
<comment type="subcellular location">
    <subcellularLocation>
        <location evidence="1">Cell inner membrane</location>
        <topology evidence="1">Peripheral membrane protein</topology>
    </subcellularLocation>
</comment>
<dbReference type="GO" id="GO:1990060">
    <property type="term" value="C:maltose transport complex"/>
    <property type="evidence" value="ECO:0007669"/>
    <property type="project" value="TreeGrafter"/>
</dbReference>
<dbReference type="SUPFAM" id="SSF50331">
    <property type="entry name" value="MOP-like"/>
    <property type="match status" value="1"/>
</dbReference>
<comment type="similarity">
    <text evidence="2">Belongs to the ABC transporter superfamily.</text>
</comment>
<proteinExistence type="inferred from homology"/>
<evidence type="ECO:0000256" key="2">
    <source>
        <dbReference type="ARBA" id="ARBA00005417"/>
    </source>
</evidence>
<dbReference type="SUPFAM" id="SSF52540">
    <property type="entry name" value="P-loop containing nucleoside triphosphate hydrolases"/>
    <property type="match status" value="1"/>
</dbReference>
<evidence type="ECO:0000256" key="3">
    <source>
        <dbReference type="ARBA" id="ARBA00022448"/>
    </source>
</evidence>
<dbReference type="PROSITE" id="PS00211">
    <property type="entry name" value="ABC_TRANSPORTER_1"/>
    <property type="match status" value="1"/>
</dbReference>
<organism evidence="7">
    <name type="scientific">uncultured Pleomorphomonas sp</name>
    <dbReference type="NCBI Taxonomy" id="442121"/>
    <lineage>
        <taxon>Bacteria</taxon>
        <taxon>Pseudomonadati</taxon>
        <taxon>Pseudomonadota</taxon>
        <taxon>Alphaproteobacteria</taxon>
        <taxon>Hyphomicrobiales</taxon>
        <taxon>Pleomorphomonadaceae</taxon>
        <taxon>Pleomorphomonas</taxon>
        <taxon>environmental samples</taxon>
    </lineage>
</organism>
<keyword evidence="3" id="KW-0813">Transport</keyword>
<dbReference type="InterPro" id="IPR013611">
    <property type="entry name" value="Transp-assoc_OB_typ2"/>
</dbReference>
<dbReference type="InterPro" id="IPR008995">
    <property type="entry name" value="Mo/tungstate-bd_C_term_dom"/>
</dbReference>
<dbReference type="GO" id="GO:0055052">
    <property type="term" value="C:ATP-binding cassette (ABC) transporter complex, substrate-binding subunit-containing"/>
    <property type="evidence" value="ECO:0007669"/>
    <property type="project" value="TreeGrafter"/>
</dbReference>
<evidence type="ECO:0000259" key="6">
    <source>
        <dbReference type="PROSITE" id="PS50893"/>
    </source>
</evidence>
<dbReference type="AlphaFoldDB" id="A0A212LMR6"/>
<dbReference type="EMBL" id="FMJD01000013">
    <property type="protein sequence ID" value="SCM78818.1"/>
    <property type="molecule type" value="Genomic_DNA"/>
</dbReference>
<dbReference type="CDD" id="cd03301">
    <property type="entry name" value="ABC_MalK_N"/>
    <property type="match status" value="1"/>
</dbReference>
<dbReference type="PANTHER" id="PTHR43875:SF3">
    <property type="entry name" value="MALTOSE_MALTODEXTRIN IMPORT ATP-BINDING PROTEIN MALK"/>
    <property type="match status" value="1"/>
</dbReference>
<dbReference type="GO" id="GO:0015423">
    <property type="term" value="F:ABC-type maltose transporter activity"/>
    <property type="evidence" value="ECO:0007669"/>
    <property type="project" value="TreeGrafter"/>
</dbReference>
<evidence type="ECO:0000313" key="7">
    <source>
        <dbReference type="EMBL" id="SCM78818.1"/>
    </source>
</evidence>
<dbReference type="InterPro" id="IPR012340">
    <property type="entry name" value="NA-bd_OB-fold"/>
</dbReference>
<dbReference type="PROSITE" id="PS50893">
    <property type="entry name" value="ABC_TRANSPORTER_2"/>
    <property type="match status" value="1"/>
</dbReference>
<dbReference type="InterPro" id="IPR017871">
    <property type="entry name" value="ABC_transporter-like_CS"/>
</dbReference>
<protein>
    <submittedName>
        <fullName evidence="7">Alpha-glucoside transport ATP-binding protein AglK</fullName>
    </submittedName>
</protein>
<dbReference type="InterPro" id="IPR003439">
    <property type="entry name" value="ABC_transporter-like_ATP-bd"/>
</dbReference>
<name>A0A212LMR6_9HYPH</name>
<dbReference type="InterPro" id="IPR047641">
    <property type="entry name" value="ABC_transpr_MalK/UgpC-like"/>
</dbReference>
<dbReference type="NCBIfam" id="NF008653">
    <property type="entry name" value="PRK11650.1"/>
    <property type="match status" value="1"/>
</dbReference>
<sequence>MQVSSIELDSVSKRFGSVEVISELSLTIHSGEFIAFLGPSGCGKSTLLRMIAGLETVNGGEIRIGGERVDHLPPGARGVAMVFQHYALYPHMTVFDNLAFGLKNIGTPKEEIARRIEEAARILEISHLLQRKPGQLSGGQRQRVAIGRALVKDPKAYLFDEPLSNLDAALRVRTRVELARLHQQTRATTIFVTHDQVEAMTLASRIVVMNARKVEQVGTPMDIYGRPATEFVARFVGSPAMNFLPVQVRDRGGLASAVLGDGSVIDTDVPADALPAGAELRVGVRAEAIRVRQDGAIPGKVEVAERLGDRTHLHVRLMDGSTLVAEDTGISQVQPGDAVRLAVEGATAHLFDAAGLAYHARQ</sequence>
<dbReference type="InterPro" id="IPR003593">
    <property type="entry name" value="AAA+_ATPase"/>
</dbReference>
<reference evidence="7" key="1">
    <citation type="submission" date="2016-08" db="EMBL/GenBank/DDBJ databases">
        <authorList>
            <person name="Seilhamer J.J."/>
        </authorList>
    </citation>
    <scope>NUCLEOTIDE SEQUENCE</scope>
    <source>
        <strain evidence="7">86</strain>
    </source>
</reference>
<feature type="domain" description="ABC transporter" evidence="6">
    <location>
        <begin position="6"/>
        <end position="236"/>
    </location>
</feature>